<evidence type="ECO:0000313" key="1">
    <source>
        <dbReference type="EMBL" id="EDK35114.1"/>
    </source>
</evidence>
<dbReference type="KEGG" id="ckl:CKL_3106"/>
<dbReference type="EMBL" id="CP000673">
    <property type="protein sequence ID" value="EDK35114.1"/>
    <property type="molecule type" value="Genomic_DNA"/>
</dbReference>
<dbReference type="AlphaFoldDB" id="A5N1W8"/>
<dbReference type="RefSeq" id="WP_012103449.1">
    <property type="nucleotide sequence ID" value="NC_009706.1"/>
</dbReference>
<accession>A5N1W8</accession>
<dbReference type="STRING" id="431943.CKL_3106"/>
<dbReference type="HOGENOM" id="CLU_1882141_0_0_9"/>
<proteinExistence type="predicted"/>
<gene>
    <name evidence="1" type="ordered locus">CKL_3106</name>
</gene>
<name>A5N1W8_CLOK5</name>
<evidence type="ECO:0000313" key="2">
    <source>
        <dbReference type="Proteomes" id="UP000002411"/>
    </source>
</evidence>
<sequence length="135" mass="14805">MRKLKLIIGIFIFLPIFSSMTITNIAKAASGDFYNITKRTKYSRVNLVADKALAQQLQDEMDSGDIVGKELNDGNVIDYNAANNLFISLLSSMTVQEALISATSSQNVKIDKTTTGIDSFGDATLEEDFDVVNIE</sequence>
<organism evidence="1 2">
    <name type="scientific">Clostridium kluyveri (strain ATCC 8527 / DSM 555 / NBRC 12016 / NCIMB 10680 / K1)</name>
    <dbReference type="NCBI Taxonomy" id="431943"/>
    <lineage>
        <taxon>Bacteria</taxon>
        <taxon>Bacillati</taxon>
        <taxon>Bacillota</taxon>
        <taxon>Clostridia</taxon>
        <taxon>Eubacteriales</taxon>
        <taxon>Clostridiaceae</taxon>
        <taxon>Clostridium</taxon>
    </lineage>
</organism>
<dbReference type="Proteomes" id="UP000002411">
    <property type="component" value="Chromosome"/>
</dbReference>
<reference evidence="1 2" key="1">
    <citation type="journal article" date="2008" name="Proc. Natl. Acad. Sci. U.S.A.">
        <title>The genome of Clostridium kluyveri, a strict anaerobe with unique metabolic features.</title>
        <authorList>
            <person name="Seedorf H."/>
            <person name="Fricke W.F."/>
            <person name="Veith B."/>
            <person name="Brueggemann H."/>
            <person name="Liesegang H."/>
            <person name="Strittmatter A."/>
            <person name="Miethke M."/>
            <person name="Buckel W."/>
            <person name="Hinderberger J."/>
            <person name="Li F."/>
            <person name="Hagemeier C."/>
            <person name="Thauer R.K."/>
            <person name="Gottschalk G."/>
        </authorList>
    </citation>
    <scope>NUCLEOTIDE SEQUENCE [LARGE SCALE GENOMIC DNA]</scope>
    <source>
        <strain evidence="2">ATCC 8527 / DSM 555 / NCIMB 10680</strain>
    </source>
</reference>
<protein>
    <submittedName>
        <fullName evidence="1">Uncharacterized protein</fullName>
    </submittedName>
</protein>
<keyword evidence="2" id="KW-1185">Reference proteome</keyword>